<dbReference type="Proteomes" id="UP000076420">
    <property type="component" value="Unassembled WGS sequence"/>
</dbReference>
<accession>A0A2C9L0W0</accession>
<dbReference type="EnsemblMetazoa" id="BGLB025828-RA">
    <property type="protein sequence ID" value="BGLB025828-PA"/>
    <property type="gene ID" value="BGLB025828"/>
</dbReference>
<feature type="region of interest" description="Disordered" evidence="1">
    <location>
        <begin position="61"/>
        <end position="127"/>
    </location>
</feature>
<sequence>MIILLNHMPQPNPYNYPTKTPIYVGGCKSTRYGCCPDGRTPASGYGNKGCYPSPKPPIDVYSPKPPIDVYSPKPPIDVYSPKPPTDDYTSKPDNYPIKPPSYDYPKPQPNPYDYPTKPPTNDYPPNPPTYGCKNTRYGCCPDGRTPASGYGNRGCY</sequence>
<gene>
    <name evidence="2" type="primary">106065145</name>
</gene>
<organism evidence="2 3">
    <name type="scientific">Biomphalaria glabrata</name>
    <name type="common">Bloodfluke planorb</name>
    <name type="synonym">Freshwater snail</name>
    <dbReference type="NCBI Taxonomy" id="6526"/>
    <lineage>
        <taxon>Eukaryota</taxon>
        <taxon>Metazoa</taxon>
        <taxon>Spiralia</taxon>
        <taxon>Lophotrochozoa</taxon>
        <taxon>Mollusca</taxon>
        <taxon>Gastropoda</taxon>
        <taxon>Heterobranchia</taxon>
        <taxon>Euthyneura</taxon>
        <taxon>Panpulmonata</taxon>
        <taxon>Hygrophila</taxon>
        <taxon>Lymnaeoidea</taxon>
        <taxon>Planorbidae</taxon>
        <taxon>Biomphalaria</taxon>
    </lineage>
</organism>
<feature type="compositionally biased region" description="Pro residues" evidence="1">
    <location>
        <begin position="106"/>
        <end position="127"/>
    </location>
</feature>
<reference evidence="2" key="1">
    <citation type="submission" date="2020-05" db="UniProtKB">
        <authorList>
            <consortium name="EnsemblMetazoa"/>
        </authorList>
    </citation>
    <scope>IDENTIFICATION</scope>
    <source>
        <strain evidence="2">BB02</strain>
    </source>
</reference>
<name>A0A2C9L0W0_BIOGL</name>
<proteinExistence type="predicted"/>
<dbReference type="VEuPathDB" id="VectorBase:BGLB025828"/>
<dbReference type="KEGG" id="bgt:106065145"/>
<protein>
    <submittedName>
        <fullName evidence="2">Uncharacterized protein</fullName>
    </submittedName>
</protein>
<dbReference type="AlphaFoldDB" id="A0A2C9L0W0"/>
<evidence type="ECO:0000313" key="3">
    <source>
        <dbReference type="Proteomes" id="UP000076420"/>
    </source>
</evidence>
<evidence type="ECO:0000313" key="2">
    <source>
        <dbReference type="EnsemblMetazoa" id="BGLB025828-PA"/>
    </source>
</evidence>
<dbReference type="VEuPathDB" id="VectorBase:BGLAX_026689"/>
<dbReference type="PRINTS" id="PR01217">
    <property type="entry name" value="PRICHEXTENSN"/>
</dbReference>
<evidence type="ECO:0000256" key="1">
    <source>
        <dbReference type="SAM" id="MobiDB-lite"/>
    </source>
</evidence>